<dbReference type="AlphaFoldDB" id="A0A6J8BUB6"/>
<keyword evidence="3" id="KW-1185">Reference proteome</keyword>
<dbReference type="InterPro" id="IPR036397">
    <property type="entry name" value="RNaseH_sf"/>
</dbReference>
<dbReference type="InterPro" id="IPR012337">
    <property type="entry name" value="RNaseH-like_sf"/>
</dbReference>
<dbReference type="Proteomes" id="UP000507470">
    <property type="component" value="Unassembled WGS sequence"/>
</dbReference>
<gene>
    <name evidence="2" type="ORF">MCOR_22497</name>
</gene>
<dbReference type="OrthoDB" id="10056584at2759"/>
<sequence>MEEEVSAKLMDECGVVPQEWSVEEPEDTTENITEDLHDVNEAREDQELQENDISMVNADSLSRLQKEDPSLRNCREQAYKTPDTVGIPKTILTDQGSNFTSELLKQLHNFLKVRGITTSPYHPEANGKIERFNGTLKSMLKKLCVEKEVDWDI</sequence>
<dbReference type="PANTHER" id="PTHR37984:SF15">
    <property type="entry name" value="INTEGRASE CATALYTIC DOMAIN-CONTAINING PROTEIN"/>
    <property type="match status" value="1"/>
</dbReference>
<evidence type="ECO:0000313" key="2">
    <source>
        <dbReference type="EMBL" id="CAC5387126.1"/>
    </source>
</evidence>
<dbReference type="GO" id="GO:0015074">
    <property type="term" value="P:DNA integration"/>
    <property type="evidence" value="ECO:0007669"/>
    <property type="project" value="InterPro"/>
</dbReference>
<dbReference type="PROSITE" id="PS50994">
    <property type="entry name" value="INTEGRASE"/>
    <property type="match status" value="1"/>
</dbReference>
<dbReference type="EMBL" id="CACVKT020003971">
    <property type="protein sequence ID" value="CAC5387126.1"/>
    <property type="molecule type" value="Genomic_DNA"/>
</dbReference>
<dbReference type="Gene3D" id="3.30.420.10">
    <property type="entry name" value="Ribonuclease H-like superfamily/Ribonuclease H"/>
    <property type="match status" value="1"/>
</dbReference>
<dbReference type="SUPFAM" id="SSF53098">
    <property type="entry name" value="Ribonuclease H-like"/>
    <property type="match status" value="1"/>
</dbReference>
<protein>
    <recommendedName>
        <fullName evidence="1">Integrase catalytic domain-containing protein</fullName>
    </recommendedName>
</protein>
<accession>A0A6J8BUB6</accession>
<dbReference type="PANTHER" id="PTHR37984">
    <property type="entry name" value="PROTEIN CBG26694"/>
    <property type="match status" value="1"/>
</dbReference>
<proteinExistence type="predicted"/>
<feature type="domain" description="Integrase catalytic" evidence="1">
    <location>
        <begin position="21"/>
        <end position="153"/>
    </location>
</feature>
<dbReference type="GO" id="GO:0003676">
    <property type="term" value="F:nucleic acid binding"/>
    <property type="evidence" value="ECO:0007669"/>
    <property type="project" value="InterPro"/>
</dbReference>
<evidence type="ECO:0000313" key="3">
    <source>
        <dbReference type="Proteomes" id="UP000507470"/>
    </source>
</evidence>
<name>A0A6J8BUB6_MYTCO</name>
<organism evidence="2 3">
    <name type="scientific">Mytilus coruscus</name>
    <name type="common">Sea mussel</name>
    <dbReference type="NCBI Taxonomy" id="42192"/>
    <lineage>
        <taxon>Eukaryota</taxon>
        <taxon>Metazoa</taxon>
        <taxon>Spiralia</taxon>
        <taxon>Lophotrochozoa</taxon>
        <taxon>Mollusca</taxon>
        <taxon>Bivalvia</taxon>
        <taxon>Autobranchia</taxon>
        <taxon>Pteriomorphia</taxon>
        <taxon>Mytilida</taxon>
        <taxon>Mytiloidea</taxon>
        <taxon>Mytilidae</taxon>
        <taxon>Mytilinae</taxon>
        <taxon>Mytilus</taxon>
    </lineage>
</organism>
<evidence type="ECO:0000259" key="1">
    <source>
        <dbReference type="PROSITE" id="PS50994"/>
    </source>
</evidence>
<dbReference type="InterPro" id="IPR050951">
    <property type="entry name" value="Retrovirus_Pol_polyprotein"/>
</dbReference>
<reference evidence="2 3" key="1">
    <citation type="submission" date="2020-06" db="EMBL/GenBank/DDBJ databases">
        <authorList>
            <person name="Li R."/>
            <person name="Bekaert M."/>
        </authorList>
    </citation>
    <scope>NUCLEOTIDE SEQUENCE [LARGE SCALE GENOMIC DNA]</scope>
    <source>
        <strain evidence="3">wild</strain>
    </source>
</reference>
<dbReference type="InterPro" id="IPR001584">
    <property type="entry name" value="Integrase_cat-core"/>
</dbReference>